<sequence>MATLQINLLQEALEVAFTKKRTHFQTHPNLQPSDRLFWRLNQPLHAVYLAIYSDGYLMLAYIIQRFATHVVIKDGLIECYASGYYNFPVISFSDHYYIRSLITHTGRFCNSVDTYLIYEPADYMLDFLAGLGVNDTFYNFSLFSNCPHQTISLITLDYYALEFFQNNDAILKNSDVASSLKYIYRNRLIPFLAIKNVKQPVTHQAFEFLTYLRIESLHILSTTDDSNKCTVKFDFFYRFRPIMEYLRNFRCDLKIYAETVIIMLNRYNLFTFVSFRQVWIKKSTSQSLEVKLTSLRKKLLELWHAIYGHPAVMVHVNCKSLQTIDETEWRVALDKVCAVMPGFRIVQTAKMITCKAEKSYGMKTLKTEVIFCRGTAPNKLAWKMSQPC</sequence>
<evidence type="ECO:0000313" key="2">
    <source>
        <dbReference type="WBParaSite" id="Pan_g2193.t1"/>
    </source>
</evidence>
<dbReference type="WBParaSite" id="Pan_g2193.t1">
    <property type="protein sequence ID" value="Pan_g2193.t1"/>
    <property type="gene ID" value="Pan_g2193"/>
</dbReference>
<reference evidence="1" key="1">
    <citation type="journal article" date="2013" name="Genetics">
        <title>The draft genome and transcriptome of Panagrellus redivivus are shaped by the harsh demands of a free-living lifestyle.</title>
        <authorList>
            <person name="Srinivasan J."/>
            <person name="Dillman A.R."/>
            <person name="Macchietto M.G."/>
            <person name="Heikkinen L."/>
            <person name="Lakso M."/>
            <person name="Fracchia K.M."/>
            <person name="Antoshechkin I."/>
            <person name="Mortazavi A."/>
            <person name="Wong G."/>
            <person name="Sternberg P.W."/>
        </authorList>
    </citation>
    <scope>NUCLEOTIDE SEQUENCE [LARGE SCALE GENOMIC DNA]</scope>
    <source>
        <strain evidence="1">MT8872</strain>
    </source>
</reference>
<evidence type="ECO:0000313" key="1">
    <source>
        <dbReference type="Proteomes" id="UP000492821"/>
    </source>
</evidence>
<accession>A0A7E4VJR5</accession>
<reference evidence="2" key="2">
    <citation type="submission" date="2020-10" db="UniProtKB">
        <authorList>
            <consortium name="WormBaseParasite"/>
        </authorList>
    </citation>
    <scope>IDENTIFICATION</scope>
</reference>
<proteinExistence type="predicted"/>
<keyword evidence="1" id="KW-1185">Reference proteome</keyword>
<protein>
    <submittedName>
        <fullName evidence="2">FBA_2 domain-containing protein</fullName>
    </submittedName>
</protein>
<dbReference type="Proteomes" id="UP000492821">
    <property type="component" value="Unassembled WGS sequence"/>
</dbReference>
<dbReference type="AlphaFoldDB" id="A0A7E4VJR5"/>
<name>A0A7E4VJR5_PANRE</name>
<organism evidence="1 2">
    <name type="scientific">Panagrellus redivivus</name>
    <name type="common">Microworm</name>
    <dbReference type="NCBI Taxonomy" id="6233"/>
    <lineage>
        <taxon>Eukaryota</taxon>
        <taxon>Metazoa</taxon>
        <taxon>Ecdysozoa</taxon>
        <taxon>Nematoda</taxon>
        <taxon>Chromadorea</taxon>
        <taxon>Rhabditida</taxon>
        <taxon>Tylenchina</taxon>
        <taxon>Panagrolaimomorpha</taxon>
        <taxon>Panagrolaimoidea</taxon>
        <taxon>Panagrolaimidae</taxon>
        <taxon>Panagrellus</taxon>
    </lineage>
</organism>